<keyword evidence="2" id="KW-0413">Isomerase</keyword>
<evidence type="ECO:0000256" key="1">
    <source>
        <dbReference type="SAM" id="MobiDB-lite"/>
    </source>
</evidence>
<feature type="compositionally biased region" description="Basic residues" evidence="1">
    <location>
        <begin position="47"/>
        <end position="69"/>
    </location>
</feature>
<dbReference type="AlphaFoldDB" id="A0A840VHJ3"/>
<feature type="compositionally biased region" description="Basic residues" evidence="1">
    <location>
        <begin position="7"/>
        <end position="23"/>
    </location>
</feature>
<dbReference type="Proteomes" id="UP000557717">
    <property type="component" value="Unassembled WGS sequence"/>
</dbReference>
<dbReference type="EMBL" id="JACHFD010000011">
    <property type="protein sequence ID" value="MBB5352221.1"/>
    <property type="molecule type" value="Genomic_DNA"/>
</dbReference>
<sequence>MGQQNRKVIKRVRRKNYLKRKKEQSKLSGVVKKRPATKKADSPAKKAAAKKTAAKKTVAKKAPAKKAAKKAPEQETPADDSEE</sequence>
<keyword evidence="3" id="KW-1185">Reference proteome</keyword>
<protein>
    <submittedName>
        <fullName evidence="2">Topoisomerase IA-like protein</fullName>
    </submittedName>
</protein>
<feature type="region of interest" description="Disordered" evidence="1">
    <location>
        <begin position="1"/>
        <end position="83"/>
    </location>
</feature>
<evidence type="ECO:0000313" key="3">
    <source>
        <dbReference type="Proteomes" id="UP000557717"/>
    </source>
</evidence>
<proteinExistence type="predicted"/>
<comment type="caution">
    <text evidence="2">The sequence shown here is derived from an EMBL/GenBank/DDBJ whole genome shotgun (WGS) entry which is preliminary data.</text>
</comment>
<dbReference type="GO" id="GO:0016853">
    <property type="term" value="F:isomerase activity"/>
    <property type="evidence" value="ECO:0007669"/>
    <property type="project" value="UniProtKB-KW"/>
</dbReference>
<organism evidence="2 3">
    <name type="scientific">Haloferula luteola</name>
    <dbReference type="NCBI Taxonomy" id="595692"/>
    <lineage>
        <taxon>Bacteria</taxon>
        <taxon>Pseudomonadati</taxon>
        <taxon>Verrucomicrobiota</taxon>
        <taxon>Verrucomicrobiia</taxon>
        <taxon>Verrucomicrobiales</taxon>
        <taxon>Verrucomicrobiaceae</taxon>
        <taxon>Haloferula</taxon>
    </lineage>
</organism>
<accession>A0A840VHJ3</accession>
<dbReference type="RefSeq" id="WP_184019072.1">
    <property type="nucleotide sequence ID" value="NZ_JACHFD010000011.1"/>
</dbReference>
<evidence type="ECO:0000313" key="2">
    <source>
        <dbReference type="EMBL" id="MBB5352221.1"/>
    </source>
</evidence>
<reference evidence="2 3" key="1">
    <citation type="submission" date="2020-08" db="EMBL/GenBank/DDBJ databases">
        <title>Genomic Encyclopedia of Type Strains, Phase IV (KMG-IV): sequencing the most valuable type-strain genomes for metagenomic binning, comparative biology and taxonomic classification.</title>
        <authorList>
            <person name="Goeker M."/>
        </authorList>
    </citation>
    <scope>NUCLEOTIDE SEQUENCE [LARGE SCALE GENOMIC DNA]</scope>
    <source>
        <strain evidence="2 3">YC6886</strain>
    </source>
</reference>
<name>A0A840VHJ3_9BACT</name>
<gene>
    <name evidence="2" type="ORF">HNR46_002464</name>
</gene>